<sequence length="43" mass="5160">MKKSKSKNKQSLLEKIMLVITIFQFISSLYGKLKRHSQRKQHK</sequence>
<reference evidence="1 2" key="1">
    <citation type="submission" date="2009-04" db="EMBL/GenBank/DDBJ databases">
        <authorList>
            <person name="Qin X."/>
            <person name="Bachman B."/>
            <person name="Battles P."/>
            <person name="Bell A."/>
            <person name="Bess C."/>
            <person name="Bickham C."/>
            <person name="Chaboub L."/>
            <person name="Chen D."/>
            <person name="Coyle M."/>
            <person name="Deiros D.R."/>
            <person name="Dinh H."/>
            <person name="Forbes L."/>
            <person name="Fowler G."/>
            <person name="Francisco L."/>
            <person name="Fu Q."/>
            <person name="Gubbala S."/>
            <person name="Hale W."/>
            <person name="Han Y."/>
            <person name="Hemphill L."/>
            <person name="Highlander S.K."/>
            <person name="Hirani K."/>
            <person name="Hogues M."/>
            <person name="Jackson L."/>
            <person name="Jakkamsetti A."/>
            <person name="Javaid M."/>
            <person name="Jiang H."/>
            <person name="Korchina V."/>
            <person name="Kovar C."/>
            <person name="Lara F."/>
            <person name="Lee S."/>
            <person name="Mata R."/>
            <person name="Mathew T."/>
            <person name="Moen C."/>
            <person name="Morales K."/>
            <person name="Munidasa M."/>
            <person name="Nazareth L."/>
            <person name="Ngo R."/>
            <person name="Nguyen L."/>
            <person name="Okwuonu G."/>
            <person name="Ongeri F."/>
            <person name="Patil S."/>
            <person name="Petrosino J."/>
            <person name="Pham C."/>
            <person name="Pham P."/>
            <person name="Pu L.-L."/>
            <person name="Puazo M."/>
            <person name="Raj R."/>
            <person name="Reid J."/>
            <person name="Rouhana J."/>
            <person name="Saada N."/>
            <person name="Shang Y."/>
            <person name="Simmons D."/>
            <person name="Thornton R."/>
            <person name="Warren J."/>
            <person name="Weissenberger G."/>
            <person name="Zhang J."/>
            <person name="Zhang L."/>
            <person name="Zhou C."/>
            <person name="Zhu D."/>
            <person name="Muzny D."/>
            <person name="Worley K."/>
            <person name="Gibbs R."/>
        </authorList>
    </citation>
    <scope>NUCLEOTIDE SEQUENCE [LARGE SCALE GENOMIC DNA]</scope>
    <source>
        <strain evidence="1 2">ATCC 33313</strain>
    </source>
</reference>
<comment type="caution">
    <text evidence="1">The sequence shown here is derived from an EMBL/GenBank/DDBJ whole genome shotgun (WGS) entry which is preliminary data.</text>
</comment>
<gene>
    <name evidence="1" type="ORF">HMPREF0877_1360</name>
</gene>
<dbReference type="EMBL" id="ACKU01000021">
    <property type="protein sequence ID" value="EER74440.1"/>
    <property type="molecule type" value="Genomic_DNA"/>
</dbReference>
<proteinExistence type="predicted"/>
<keyword evidence="2" id="KW-1185">Reference proteome</keyword>
<organism evidence="1 2">
    <name type="scientific">Weissella paramesenteroides ATCC 33313</name>
    <dbReference type="NCBI Taxonomy" id="585506"/>
    <lineage>
        <taxon>Bacteria</taxon>
        <taxon>Bacillati</taxon>
        <taxon>Bacillota</taxon>
        <taxon>Bacilli</taxon>
        <taxon>Lactobacillales</taxon>
        <taxon>Lactobacillaceae</taxon>
        <taxon>Weissella</taxon>
    </lineage>
</organism>
<dbReference type="STRING" id="585506.HMPREF0877_1360"/>
<accession>C5RBL4</accession>
<evidence type="ECO:0000313" key="1">
    <source>
        <dbReference type="EMBL" id="EER74440.1"/>
    </source>
</evidence>
<evidence type="ECO:0000313" key="2">
    <source>
        <dbReference type="Proteomes" id="UP000004528"/>
    </source>
</evidence>
<protein>
    <submittedName>
        <fullName evidence="1">Uncharacterized protein</fullName>
    </submittedName>
</protein>
<dbReference type="Proteomes" id="UP000004528">
    <property type="component" value="Unassembled WGS sequence"/>
</dbReference>
<name>C5RBL4_WEIPA</name>
<dbReference type="AlphaFoldDB" id="C5RBL4"/>
<dbReference type="HOGENOM" id="CLU_3241429_0_0_9"/>